<organism evidence="2 3">
    <name type="scientific">Panagrolaimus davidi</name>
    <dbReference type="NCBI Taxonomy" id="227884"/>
    <lineage>
        <taxon>Eukaryota</taxon>
        <taxon>Metazoa</taxon>
        <taxon>Ecdysozoa</taxon>
        <taxon>Nematoda</taxon>
        <taxon>Chromadorea</taxon>
        <taxon>Rhabditida</taxon>
        <taxon>Tylenchina</taxon>
        <taxon>Panagrolaimomorpha</taxon>
        <taxon>Panagrolaimoidea</taxon>
        <taxon>Panagrolaimidae</taxon>
        <taxon>Panagrolaimus</taxon>
    </lineage>
</organism>
<dbReference type="Pfam" id="PF03530">
    <property type="entry name" value="SK_channel"/>
    <property type="match status" value="1"/>
</dbReference>
<dbReference type="PRINTS" id="PR01451">
    <property type="entry name" value="SKCHANNEL"/>
</dbReference>
<feature type="transmembrane region" description="Helical" evidence="1">
    <location>
        <begin position="142"/>
        <end position="160"/>
    </location>
</feature>
<dbReference type="GO" id="GO:0016286">
    <property type="term" value="F:small conductance calcium-activated potassium channel activity"/>
    <property type="evidence" value="ECO:0007669"/>
    <property type="project" value="InterPro"/>
</dbReference>
<keyword evidence="1" id="KW-0812">Transmembrane</keyword>
<dbReference type="Gene3D" id="1.10.287.70">
    <property type="match status" value="1"/>
</dbReference>
<dbReference type="AlphaFoldDB" id="A0A914QM88"/>
<keyword evidence="2" id="KW-1185">Reference proteome</keyword>
<dbReference type="SUPFAM" id="SSF81324">
    <property type="entry name" value="Voltage-gated potassium channels"/>
    <property type="match status" value="2"/>
</dbReference>
<keyword evidence="1" id="KW-1133">Transmembrane helix</keyword>
<dbReference type="PANTHER" id="PTHR10153">
    <property type="entry name" value="SMALL CONDUCTANCE CALCIUM-ACTIVATED POTASSIUM CHANNEL"/>
    <property type="match status" value="1"/>
</dbReference>
<accession>A0A914QM88</accession>
<feature type="transmembrane region" description="Helical" evidence="1">
    <location>
        <begin position="21"/>
        <end position="40"/>
    </location>
</feature>
<sequence length="241" mass="26648">MKDEKGGGRLIARQRLYLSRRVTSDYALLCAVLGIIVMIIENELSAAGIHSKSSMTSLTLKGIILISTAVLLGLVIKFHVHEVQLFMNANSAEDWRIALTCHRCFNILLELTICGICPLPFNLSFPWTTVHSDGITVSTTEVPLDVFLSIPMLFRLYWFGRVMLLHSRLFTDASSRSIAGLNRGDVVPNTYCGRGVAVITGILGTCTSSMVVAVIARKLELSRAEKHVHNFMIDVILIIVF</sequence>
<feature type="transmembrane region" description="Helical" evidence="1">
    <location>
        <begin position="196"/>
        <end position="216"/>
    </location>
</feature>
<evidence type="ECO:0000313" key="2">
    <source>
        <dbReference type="Proteomes" id="UP000887578"/>
    </source>
</evidence>
<evidence type="ECO:0000313" key="3">
    <source>
        <dbReference type="WBParaSite" id="PDA_v2.g28451.t1"/>
    </source>
</evidence>
<feature type="transmembrane region" description="Helical" evidence="1">
    <location>
        <begin position="60"/>
        <end position="80"/>
    </location>
</feature>
<name>A0A914QM88_9BILA</name>
<dbReference type="Proteomes" id="UP000887578">
    <property type="component" value="Unplaced"/>
</dbReference>
<keyword evidence="1" id="KW-0472">Membrane</keyword>
<evidence type="ECO:0000256" key="1">
    <source>
        <dbReference type="SAM" id="Phobius"/>
    </source>
</evidence>
<dbReference type="GO" id="GO:0016020">
    <property type="term" value="C:membrane"/>
    <property type="evidence" value="ECO:0007669"/>
    <property type="project" value="InterPro"/>
</dbReference>
<proteinExistence type="predicted"/>
<protein>
    <submittedName>
        <fullName evidence="3">Uncharacterized protein</fullName>
    </submittedName>
</protein>
<dbReference type="InterPro" id="IPR015449">
    <property type="entry name" value="K_chnl_Ca-activ_SK"/>
</dbReference>
<reference evidence="3" key="1">
    <citation type="submission" date="2022-11" db="UniProtKB">
        <authorList>
            <consortium name="WormBaseParasite"/>
        </authorList>
    </citation>
    <scope>IDENTIFICATION</scope>
</reference>
<dbReference type="WBParaSite" id="PDA_v2.g28451.t1">
    <property type="protein sequence ID" value="PDA_v2.g28451.t1"/>
    <property type="gene ID" value="PDA_v2.g28451"/>
</dbReference>